<gene>
    <name evidence="3" type="ORF">AQUCO_00700930v1</name>
</gene>
<organism evidence="3 4">
    <name type="scientific">Aquilegia coerulea</name>
    <name type="common">Rocky mountain columbine</name>
    <dbReference type="NCBI Taxonomy" id="218851"/>
    <lineage>
        <taxon>Eukaryota</taxon>
        <taxon>Viridiplantae</taxon>
        <taxon>Streptophyta</taxon>
        <taxon>Embryophyta</taxon>
        <taxon>Tracheophyta</taxon>
        <taxon>Spermatophyta</taxon>
        <taxon>Magnoliopsida</taxon>
        <taxon>Ranunculales</taxon>
        <taxon>Ranunculaceae</taxon>
        <taxon>Thalictroideae</taxon>
        <taxon>Aquilegia</taxon>
    </lineage>
</organism>
<dbReference type="CDD" id="cd22157">
    <property type="entry name" value="F-box_AtFBW1-like"/>
    <property type="match status" value="1"/>
</dbReference>
<dbReference type="InterPro" id="IPR015915">
    <property type="entry name" value="Kelch-typ_b-propeller"/>
</dbReference>
<dbReference type="OrthoDB" id="1913441at2759"/>
<dbReference type="Gene3D" id="1.20.1280.50">
    <property type="match status" value="1"/>
</dbReference>
<dbReference type="EMBL" id="KZ305024">
    <property type="protein sequence ID" value="PIA56909.1"/>
    <property type="molecule type" value="Genomic_DNA"/>
</dbReference>
<dbReference type="Gene3D" id="2.120.10.80">
    <property type="entry name" value="Kelch-type beta propeller"/>
    <property type="match status" value="1"/>
</dbReference>
<evidence type="ECO:0000259" key="2">
    <source>
        <dbReference type="PROSITE" id="PS50181"/>
    </source>
</evidence>
<dbReference type="GO" id="GO:0019005">
    <property type="term" value="C:SCF ubiquitin ligase complex"/>
    <property type="evidence" value="ECO:0007669"/>
    <property type="project" value="TreeGrafter"/>
</dbReference>
<dbReference type="SUPFAM" id="SSF117281">
    <property type="entry name" value="Kelch motif"/>
    <property type="match status" value="1"/>
</dbReference>
<dbReference type="FunCoup" id="A0A2G5EME5">
    <property type="interactions" value="1377"/>
</dbReference>
<dbReference type="Gene3D" id="2.130.10.80">
    <property type="entry name" value="Galactose oxidase/kelch, beta-propeller"/>
    <property type="match status" value="1"/>
</dbReference>
<feature type="region of interest" description="Disordered" evidence="1">
    <location>
        <begin position="1"/>
        <end position="40"/>
    </location>
</feature>
<feature type="compositionally biased region" description="Basic and acidic residues" evidence="1">
    <location>
        <begin position="21"/>
        <end position="33"/>
    </location>
</feature>
<keyword evidence="4" id="KW-1185">Reference proteome</keyword>
<dbReference type="InParanoid" id="A0A2G5EME5"/>
<proteinExistence type="predicted"/>
<dbReference type="SMART" id="SM00612">
    <property type="entry name" value="Kelch"/>
    <property type="match status" value="2"/>
</dbReference>
<dbReference type="Proteomes" id="UP000230069">
    <property type="component" value="Unassembled WGS sequence"/>
</dbReference>
<dbReference type="Pfam" id="PF00646">
    <property type="entry name" value="F-box"/>
    <property type="match status" value="1"/>
</dbReference>
<evidence type="ECO:0000313" key="3">
    <source>
        <dbReference type="EMBL" id="PIA56909.1"/>
    </source>
</evidence>
<dbReference type="STRING" id="218851.A0A2G5EME5"/>
<feature type="domain" description="F-box" evidence="2">
    <location>
        <begin position="166"/>
        <end position="212"/>
    </location>
</feature>
<evidence type="ECO:0000256" key="1">
    <source>
        <dbReference type="SAM" id="MobiDB-lite"/>
    </source>
</evidence>
<sequence length="611" mass="69525">MSSVHNPKRCSIADGKTLSPLHKDLSRKRESKGIMESGVGESSLQREFQDLCVSKRLVRSVSQKFKKKSFKEGGGEVKIERGVSSGCLSFHGRGGGCKVGVDTSEEYDDGCGRRKSNVGEDGKRYQPICGSEEEARVDCFAYGAAERIWKRNCRKDKAVEEPLPSNRMEFFLPDDILELCLVRLPMTTLMTSRLVCKKWRSLTSTSRFMQMRREHQKPWVFLFGVVKDGYCSGQIHVLDTSLDQWHKINANMLKGRFLFSVTTVGNDVYVVGGCSSLINFGTVDKNSCRTHKGVLVFNPLTRSWRKVAPMKLARSSPILGVFEVNPGSAIFRSQKDRNERFFTRTRVGGISDVYEDPHRLSLRRQHEDTFTENETSIEQTRHLSKFVKTDANFPNPKGGRRFALIVVGGVGSWDEPLDSGEIYDPVSNKWIEIGRLPGDFGVVCSGAVCKGLFYVYSETDKLAAYDLERCMWFTIQTTQSPPRIHEYYPKLISCNFRLFMLSVSWCEQNSHSSRRDTAVRKLWELDPMHQTWSEMSRHPDAPMDWNAAFVEDRGQIFGIEMFKIFGQVLDFLTVCDTSNLRLEWNRVSRKHVAHELDASSCITKSLAVLHM</sequence>
<dbReference type="PROSITE" id="PS50181">
    <property type="entry name" value="FBOX"/>
    <property type="match status" value="1"/>
</dbReference>
<dbReference type="AlphaFoldDB" id="A0A2G5EME5"/>
<dbReference type="InterPro" id="IPR001810">
    <property type="entry name" value="F-box_dom"/>
</dbReference>
<dbReference type="PANTHER" id="PTHR47712">
    <property type="entry name" value="OS09G0555300 PROTEIN"/>
    <property type="match status" value="1"/>
</dbReference>
<dbReference type="InterPro" id="IPR036047">
    <property type="entry name" value="F-box-like_dom_sf"/>
</dbReference>
<accession>A0A2G5EME5</accession>
<dbReference type="PANTHER" id="PTHR47712:SF1">
    <property type="entry name" value="OS09G0555300 PROTEIN"/>
    <property type="match status" value="1"/>
</dbReference>
<protein>
    <recommendedName>
        <fullName evidence="2">F-box domain-containing protein</fullName>
    </recommendedName>
</protein>
<dbReference type="SMART" id="SM00256">
    <property type="entry name" value="FBOX"/>
    <property type="match status" value="1"/>
</dbReference>
<dbReference type="Pfam" id="PF01344">
    <property type="entry name" value="Kelch_1"/>
    <property type="match status" value="2"/>
</dbReference>
<name>A0A2G5EME5_AQUCA</name>
<dbReference type="InterPro" id="IPR006652">
    <property type="entry name" value="Kelch_1"/>
</dbReference>
<reference evidence="3 4" key="1">
    <citation type="submission" date="2017-09" db="EMBL/GenBank/DDBJ databases">
        <title>WGS assembly of Aquilegia coerulea Goldsmith.</title>
        <authorList>
            <person name="Hodges S."/>
            <person name="Kramer E."/>
            <person name="Nordborg M."/>
            <person name="Tomkins J."/>
            <person name="Borevitz J."/>
            <person name="Derieg N."/>
            <person name="Yan J."/>
            <person name="Mihaltcheva S."/>
            <person name="Hayes R.D."/>
            <person name="Rokhsar D."/>
        </authorList>
    </citation>
    <scope>NUCLEOTIDE SEQUENCE [LARGE SCALE GENOMIC DNA]</scope>
    <source>
        <strain evidence="4">cv. Goldsmith</strain>
    </source>
</reference>
<dbReference type="SUPFAM" id="SSF81383">
    <property type="entry name" value="F-box domain"/>
    <property type="match status" value="1"/>
</dbReference>
<dbReference type="InterPro" id="IPR037293">
    <property type="entry name" value="Gal_Oxidase_central_sf"/>
</dbReference>
<evidence type="ECO:0000313" key="4">
    <source>
        <dbReference type="Proteomes" id="UP000230069"/>
    </source>
</evidence>